<dbReference type="SUPFAM" id="SSF53098">
    <property type="entry name" value="Ribonuclease H-like"/>
    <property type="match status" value="1"/>
</dbReference>
<comment type="caution">
    <text evidence="2">The sequence shown here is derived from an EMBL/GenBank/DDBJ whole genome shotgun (WGS) entry which is preliminary data.</text>
</comment>
<dbReference type="AlphaFoldDB" id="A0AAD5NZX7"/>
<dbReference type="EMBL" id="JAJSOW010000004">
    <property type="protein sequence ID" value="KAI9191011.1"/>
    <property type="molecule type" value="Genomic_DNA"/>
</dbReference>
<dbReference type="Proteomes" id="UP001064489">
    <property type="component" value="Chromosome 6"/>
</dbReference>
<feature type="domain" description="DUF659" evidence="1">
    <location>
        <begin position="2"/>
        <end position="113"/>
    </location>
</feature>
<accession>A0AAD5NZX7</accession>
<dbReference type="PANTHER" id="PTHR32166">
    <property type="entry name" value="OSJNBA0013A04.12 PROTEIN"/>
    <property type="match status" value="1"/>
</dbReference>
<organism evidence="2 3">
    <name type="scientific">Acer negundo</name>
    <name type="common">Box elder</name>
    <dbReference type="NCBI Taxonomy" id="4023"/>
    <lineage>
        <taxon>Eukaryota</taxon>
        <taxon>Viridiplantae</taxon>
        <taxon>Streptophyta</taxon>
        <taxon>Embryophyta</taxon>
        <taxon>Tracheophyta</taxon>
        <taxon>Spermatophyta</taxon>
        <taxon>Magnoliopsida</taxon>
        <taxon>eudicotyledons</taxon>
        <taxon>Gunneridae</taxon>
        <taxon>Pentapetalae</taxon>
        <taxon>rosids</taxon>
        <taxon>malvids</taxon>
        <taxon>Sapindales</taxon>
        <taxon>Sapindaceae</taxon>
        <taxon>Hippocastanoideae</taxon>
        <taxon>Acereae</taxon>
        <taxon>Acer</taxon>
    </lineage>
</organism>
<keyword evidence="3" id="KW-1185">Reference proteome</keyword>
<proteinExistence type="predicted"/>
<name>A0AAD5NZX7_ACENE</name>
<gene>
    <name evidence="2" type="ORF">LWI28_002130</name>
</gene>
<dbReference type="PANTHER" id="PTHR32166:SF122">
    <property type="entry name" value="OS09G0499600 PROTEIN"/>
    <property type="match status" value="1"/>
</dbReference>
<dbReference type="InterPro" id="IPR012337">
    <property type="entry name" value="RNaseH-like_sf"/>
</dbReference>
<dbReference type="Pfam" id="PF04937">
    <property type="entry name" value="DUF659"/>
    <property type="match status" value="1"/>
</dbReference>
<sequence length="114" mass="12987">MSTTLSKAEKANTQSIVAEVKKTWTQTRVSIMSDGWKGMRERQLLNFFVNNLYDTIFLKSVDASDAVKYATLLFNILDLVVEEVGEDLVIQVVMDNASNYKKVGEMLMKKMTRL</sequence>
<protein>
    <recommendedName>
        <fullName evidence="1">DUF659 domain-containing protein</fullName>
    </recommendedName>
</protein>
<evidence type="ECO:0000259" key="1">
    <source>
        <dbReference type="Pfam" id="PF04937"/>
    </source>
</evidence>
<reference evidence="2" key="2">
    <citation type="submission" date="2023-02" db="EMBL/GenBank/DDBJ databases">
        <authorList>
            <person name="Swenson N.G."/>
            <person name="Wegrzyn J.L."/>
            <person name="Mcevoy S.L."/>
        </authorList>
    </citation>
    <scope>NUCLEOTIDE SEQUENCE</scope>
    <source>
        <strain evidence="2">91603</strain>
        <tissue evidence="2">Leaf</tissue>
    </source>
</reference>
<evidence type="ECO:0000313" key="3">
    <source>
        <dbReference type="Proteomes" id="UP001064489"/>
    </source>
</evidence>
<evidence type="ECO:0000313" key="2">
    <source>
        <dbReference type="EMBL" id="KAI9191011.1"/>
    </source>
</evidence>
<reference evidence="2" key="1">
    <citation type="journal article" date="2022" name="Plant J.">
        <title>Strategies of tolerance reflected in two North American maple genomes.</title>
        <authorList>
            <person name="McEvoy S.L."/>
            <person name="Sezen U.U."/>
            <person name="Trouern-Trend A."/>
            <person name="McMahon S.M."/>
            <person name="Schaberg P.G."/>
            <person name="Yang J."/>
            <person name="Wegrzyn J.L."/>
            <person name="Swenson N.G."/>
        </authorList>
    </citation>
    <scope>NUCLEOTIDE SEQUENCE</scope>
    <source>
        <strain evidence="2">91603</strain>
    </source>
</reference>
<dbReference type="InterPro" id="IPR007021">
    <property type="entry name" value="DUF659"/>
</dbReference>